<evidence type="ECO:0000256" key="4">
    <source>
        <dbReference type="ARBA" id="ARBA00023136"/>
    </source>
</evidence>
<accession>A0A9E7R6Y1</accession>
<dbReference type="EMBL" id="CP104003">
    <property type="protein sequence ID" value="UWM55810.1"/>
    <property type="molecule type" value="Genomic_DNA"/>
</dbReference>
<dbReference type="RefSeq" id="WP_260594921.1">
    <property type="nucleotide sequence ID" value="NZ_CP104003.1"/>
</dbReference>
<dbReference type="InterPro" id="IPR032808">
    <property type="entry name" value="DoxX"/>
</dbReference>
<sequence length="180" mass="18808">MATSETEFETELFGREMAVRYDRTATGYAMLALRLVIGWALLYPGVNHLMGLQGFREATAGMVAGAAGTAANPFAGYFAMLQPYAGTLAVLNAVGLTLVGAALMLGAFVRLAGLGGAVMMLNYWAASLPLAHSLVVDDHVVYALLLFGLGALGAGRILGVDAVLERTRLADLPGARYLLG</sequence>
<dbReference type="Proteomes" id="UP001057580">
    <property type="component" value="Chromosome"/>
</dbReference>
<dbReference type="KEGG" id="ssai:N0B31_05860"/>
<evidence type="ECO:0000256" key="2">
    <source>
        <dbReference type="ARBA" id="ARBA00022692"/>
    </source>
</evidence>
<keyword evidence="3 5" id="KW-1133">Transmembrane helix</keyword>
<reference evidence="6" key="1">
    <citation type="submission" date="2022-09" db="EMBL/GenBank/DDBJ databases">
        <title>Diverse halophilic archaea isolated from saline environments.</title>
        <authorList>
            <person name="Cui H.-L."/>
        </authorList>
    </citation>
    <scope>NUCLEOTIDE SEQUENCE</scope>
    <source>
        <strain evidence="6">ZS-35-S2</strain>
    </source>
</reference>
<keyword evidence="2 5" id="KW-0812">Transmembrane</keyword>
<name>A0A9E7R6Y1_9EURY</name>
<feature type="transmembrane region" description="Helical" evidence="5">
    <location>
        <begin position="25"/>
        <end position="46"/>
    </location>
</feature>
<dbReference type="GeneID" id="74941928"/>
<dbReference type="AlphaFoldDB" id="A0A9E7R6Y1"/>
<keyword evidence="4 5" id="KW-0472">Membrane</keyword>
<protein>
    <submittedName>
        <fullName evidence="6">DoxX family membrane protein</fullName>
    </submittedName>
</protein>
<evidence type="ECO:0000313" key="7">
    <source>
        <dbReference type="Proteomes" id="UP001057580"/>
    </source>
</evidence>
<proteinExistence type="predicted"/>
<keyword evidence="7" id="KW-1185">Reference proteome</keyword>
<feature type="transmembrane region" description="Helical" evidence="5">
    <location>
        <begin position="84"/>
        <end position="105"/>
    </location>
</feature>
<evidence type="ECO:0000256" key="3">
    <source>
        <dbReference type="ARBA" id="ARBA00022989"/>
    </source>
</evidence>
<evidence type="ECO:0000256" key="5">
    <source>
        <dbReference type="SAM" id="Phobius"/>
    </source>
</evidence>
<comment type="subcellular location">
    <subcellularLocation>
        <location evidence="1">Membrane</location>
        <topology evidence="1">Multi-pass membrane protein</topology>
    </subcellularLocation>
</comment>
<feature type="transmembrane region" description="Helical" evidence="5">
    <location>
        <begin position="58"/>
        <end position="78"/>
    </location>
</feature>
<gene>
    <name evidence="6" type="ORF">N0B31_05860</name>
</gene>
<dbReference type="Pfam" id="PF07681">
    <property type="entry name" value="DoxX"/>
    <property type="match status" value="1"/>
</dbReference>
<dbReference type="GO" id="GO:0016020">
    <property type="term" value="C:membrane"/>
    <property type="evidence" value="ECO:0007669"/>
    <property type="project" value="UniProtKB-SubCell"/>
</dbReference>
<organism evidence="6 7">
    <name type="scientific">Salinirubellus salinus</name>
    <dbReference type="NCBI Taxonomy" id="1364945"/>
    <lineage>
        <taxon>Archaea</taxon>
        <taxon>Methanobacteriati</taxon>
        <taxon>Methanobacteriota</taxon>
        <taxon>Stenosarchaea group</taxon>
        <taxon>Halobacteria</taxon>
        <taxon>Halobacteriales</taxon>
        <taxon>Natronomonadaceae</taxon>
        <taxon>Salinirubellus</taxon>
    </lineage>
</organism>
<evidence type="ECO:0000313" key="6">
    <source>
        <dbReference type="EMBL" id="UWM55810.1"/>
    </source>
</evidence>
<evidence type="ECO:0000256" key="1">
    <source>
        <dbReference type="ARBA" id="ARBA00004141"/>
    </source>
</evidence>
<feature type="transmembrane region" description="Helical" evidence="5">
    <location>
        <begin position="140"/>
        <end position="159"/>
    </location>
</feature>